<dbReference type="EMBL" id="BKCJ010313648">
    <property type="protein sequence ID" value="GEZ71392.1"/>
    <property type="molecule type" value="Genomic_DNA"/>
</dbReference>
<gene>
    <name evidence="1" type="ORF">Tci_543365</name>
</gene>
<protein>
    <submittedName>
        <fullName evidence="1">Uncharacterized protein</fullName>
    </submittedName>
</protein>
<reference evidence="1" key="1">
    <citation type="journal article" date="2019" name="Sci. Rep.">
        <title>Draft genome of Tanacetum cinerariifolium, the natural source of mosquito coil.</title>
        <authorList>
            <person name="Yamashiro T."/>
            <person name="Shiraishi A."/>
            <person name="Satake H."/>
            <person name="Nakayama K."/>
        </authorList>
    </citation>
    <scope>NUCLEOTIDE SEQUENCE</scope>
</reference>
<accession>A0A699IJJ6</accession>
<evidence type="ECO:0000313" key="1">
    <source>
        <dbReference type="EMBL" id="GEZ71392.1"/>
    </source>
</evidence>
<dbReference type="AlphaFoldDB" id="A0A699IJJ6"/>
<organism evidence="1">
    <name type="scientific">Tanacetum cinerariifolium</name>
    <name type="common">Dalmatian daisy</name>
    <name type="synonym">Chrysanthemum cinerariifolium</name>
    <dbReference type="NCBI Taxonomy" id="118510"/>
    <lineage>
        <taxon>Eukaryota</taxon>
        <taxon>Viridiplantae</taxon>
        <taxon>Streptophyta</taxon>
        <taxon>Embryophyta</taxon>
        <taxon>Tracheophyta</taxon>
        <taxon>Spermatophyta</taxon>
        <taxon>Magnoliopsida</taxon>
        <taxon>eudicotyledons</taxon>
        <taxon>Gunneridae</taxon>
        <taxon>Pentapetalae</taxon>
        <taxon>asterids</taxon>
        <taxon>campanulids</taxon>
        <taxon>Asterales</taxon>
        <taxon>Asteraceae</taxon>
        <taxon>Asteroideae</taxon>
        <taxon>Anthemideae</taxon>
        <taxon>Anthemidinae</taxon>
        <taxon>Tanacetum</taxon>
    </lineage>
</organism>
<name>A0A699IJJ6_TANCI</name>
<proteinExistence type="predicted"/>
<feature type="non-terminal residue" evidence="1">
    <location>
        <position position="1"/>
    </location>
</feature>
<sequence length="197" mass="21951">LASAAICKNGGVTVMVKIPRCMSWLGSNDTYDEPIGNLDKMEDEVGNLSPQNETQLGDLGLNTCNHDIPFSSMEVPSFDELEPQPKPLPNCPSLDVSLGIERGPKPPIKPNSTKSLRMKVIDHLSIHTPPSPHATSFYPRGVYCYYHPRLEDPKKHYEFKPGLLGQSGSLDVEFLDLEVIENDFLGEDLLYPWNQKS</sequence>
<comment type="caution">
    <text evidence="1">The sequence shown here is derived from an EMBL/GenBank/DDBJ whole genome shotgun (WGS) entry which is preliminary data.</text>
</comment>